<protein>
    <submittedName>
        <fullName evidence="1">Uncharacterized protein</fullName>
    </submittedName>
</protein>
<accession>Q1G375</accession>
<dbReference type="AlphaFoldDB" id="Q1G375"/>
<proteinExistence type="predicted"/>
<sequence length="104" mass="11610">MLGRCIFLRTRKLTKDLARGTPVNVRGTPVNVCGSPVNVRGMPVVRPWYVRGTSAVCLSYVRGMHVVRLRYACGTSAVCPWYVCGMPVNDREQSVSVLRRRELG</sequence>
<dbReference type="EMBL" id="DQ487709">
    <property type="protein sequence ID" value="ABF59466.1"/>
    <property type="molecule type" value="Genomic_DNA"/>
</dbReference>
<evidence type="ECO:0000313" key="1">
    <source>
        <dbReference type="EMBL" id="ABF59466.1"/>
    </source>
</evidence>
<organism evidence="1">
    <name type="scientific">Arabidopsis thaliana</name>
    <name type="common">Mouse-ear cress</name>
    <dbReference type="NCBI Taxonomy" id="3702"/>
    <lineage>
        <taxon>Eukaryota</taxon>
        <taxon>Viridiplantae</taxon>
        <taxon>Streptophyta</taxon>
        <taxon>Embryophyta</taxon>
        <taxon>Tracheophyta</taxon>
        <taxon>Spermatophyta</taxon>
        <taxon>Magnoliopsida</taxon>
        <taxon>eudicotyledons</taxon>
        <taxon>Gunneridae</taxon>
        <taxon>Pentapetalae</taxon>
        <taxon>rosids</taxon>
        <taxon>malvids</taxon>
        <taxon>Brassicales</taxon>
        <taxon>Brassicaceae</taxon>
        <taxon>Camelineae</taxon>
        <taxon>Arabidopsis</taxon>
    </lineage>
</organism>
<name>Q1G375_ARATH</name>
<reference evidence="1" key="1">
    <citation type="submission" date="2006-04" db="EMBL/GenBank/DDBJ databases">
        <authorList>
            <person name="Underwood B.A."/>
            <person name="Xiao Y."/>
            <person name="Moskal W."/>
            <person name="Monaghan E."/>
            <person name="Wang W."/>
            <person name="Redman J."/>
            <person name="Wu H.C."/>
            <person name="Utterback T."/>
            <person name="Town C.D."/>
        </authorList>
    </citation>
    <scope>NUCLEOTIDE SEQUENCE</scope>
</reference>